<dbReference type="Proteomes" id="UP001438707">
    <property type="component" value="Unassembled WGS sequence"/>
</dbReference>
<dbReference type="PROSITE" id="PS50144">
    <property type="entry name" value="MATH"/>
    <property type="match status" value="4"/>
</dbReference>
<dbReference type="CDD" id="cd00121">
    <property type="entry name" value="MATH"/>
    <property type="match status" value="3"/>
</dbReference>
<evidence type="ECO:0000259" key="2">
    <source>
        <dbReference type="PROSITE" id="PS50144"/>
    </source>
</evidence>
<feature type="region of interest" description="Disordered" evidence="1">
    <location>
        <begin position="1502"/>
        <end position="1530"/>
    </location>
</feature>
<dbReference type="PANTHER" id="PTHR47242:SF1">
    <property type="entry name" value="TRAF-LIKE FAMILY PROTEIN"/>
    <property type="match status" value="1"/>
</dbReference>
<feature type="region of interest" description="Disordered" evidence="1">
    <location>
        <begin position="1459"/>
        <end position="1490"/>
    </location>
</feature>
<feature type="compositionally biased region" description="Gly residues" evidence="1">
    <location>
        <begin position="1803"/>
        <end position="1815"/>
    </location>
</feature>
<dbReference type="SUPFAM" id="SSF49599">
    <property type="entry name" value="TRAF domain-like"/>
    <property type="match status" value="4"/>
</dbReference>
<feature type="region of interest" description="Disordered" evidence="1">
    <location>
        <begin position="1729"/>
        <end position="1915"/>
    </location>
</feature>
<feature type="compositionally biased region" description="Basic and acidic residues" evidence="1">
    <location>
        <begin position="1031"/>
        <end position="1042"/>
    </location>
</feature>
<feature type="domain" description="MATH" evidence="2">
    <location>
        <begin position="32"/>
        <end position="160"/>
    </location>
</feature>
<evidence type="ECO:0000313" key="4">
    <source>
        <dbReference type="Proteomes" id="UP001438707"/>
    </source>
</evidence>
<sequence>MELEKATPSGRADAVGDEAEGGLFVDRTSEHAALCKWTIPNFSKLKQRTLWSNYATVGGFDCRLLLYRAGDSQALPGYASIYLQVSDPRSSSGKWECFASYRLSIVNQTEDTRSITRDSWHRFSQKKKSHGWCDFMPASAVLDQRSGFCINDTVIISADILVLSEASTFSREDSTAGPDTLSGKFVWKVHNFSQFLDSGLLTTQKIISPVFPAGECTVRLSVYQSAVSGSDYLSMCLESKDTDKTSSSERSCWCLFRLSMHSQSQGGKHVHRDSYGRLAADSKQGDNTSLGWNDFMLLDTFKDPASGFLQDGSAVFSTSFHFIKESSVFSRHLERGLTAKNRSGKSKGSSPNDIFQGKFTWKIEHFTRLKELLKKRKITGLCIKSKRFQVGGRDCRLIVYPRGQSQPPNHLSMFLEVTDPRAPVDWSCFVSHRLSVVNQRAEPERSVSKESQNRYSKQAKDWGWREFITMTHLFDQASGFLVGDAMLFSAEVMVLRESTETRVLAALDSPEACAAEANDLALALRQPASAVANAAPAETYSTTGPQAIGDGRTLRFAWRIESFVAFKDIMETRKIFSRFFAVDGCRLRLGVYESFDTLCIYLESDALGAGPERNYWVKYRIAALNQKHYDRTDWKESSICTKSWNNSVLQLMKVSELVNQEAGHLHKDSIVLACDILECSPWFDFVDLDIYDATDLEVDSDSFTSDPDELLSSDESECGSPHQDDLFHSMLSKTGLHRADEPPMLLDPTLLQAVLDKLLLDSRAVKSFMSGLTTYLLDPLKLKRLLTPTVPASGASGPCMLDLMMGMKALQRPVIELLLDMMLDLCDRLPDAYPSSEPVPPSPASAPAPHPAPHRSQRASKANSSAQSGPTSSSRSGWDGANGSMGHAMPASASGHGLATPSSLQEAACSASSFPLAFDGCSSSSAQQDSSMGLPELTAKQTSSSASSASSTLESSSTPEHPSTPAGFAAGLGSLPGVPKNHRRSRAAAQEPRSSVPVRAEDVLAATVAWLQSLPANLLEHEADGSSPPQEKGRPAQPRDDSQSPINKLSLILTDLPSRLQPDMMLVIPKLLRSAEQNAAALKLLGALAEAQQESPRADSHLRASALGALSMLRMEPATADRSLRAALQVLPNLPDSELPPAVSLILRLAWDSAASRPLAIKAVRSRLNRTLAGAPPGGLEALRFAATQHRQLASVILADIESDCRRAAPAASARASSSNAAAPEPQPCLHVADLEVMVDLLGNSDTCPQAQSIFELALARKMISDMELAAVLERRRMQHLITTTLPASAVPGMHLHPAGTPLQTSSQQPGGSVPATPPFTDAFVLPKPLVSVDDFQSILGLAQTLAKSRNAQVRRAAACLYSSMLRIYGDTSSRERMLSGLIQLAASPSGAQASHPGASGKATAALSQSSSTGAGSPGSSELQPAAILLSLLDQYNGLQRMALDLSLRAVQSVTHQAEAAQRRGDEASARHEKAAKSSQAEADKRDKENTSLAAQVAELQNRLDESQQEQQAELATLQSSKHDLEDKVRSRDGELDWMRAERRDEQSAWQRDHAQATNALREAEAMSSRAKAARRDEGRKLSKEKGLLQERLKAAEGAQRRAEEEVGRLRATASGAAEQQQRAERELESRSSQLRETLQKREAELRQKDEALASAEARLRGQQEYAAGLQDTVRLEQERIATFTGRNTDKCTTAELNVLACVHEDALTRVRSQLRLRQDSAAASVAAATSRASAAPSPLTTSTSLQHRMRPLSPGLESLPSADPIGRSPSLQSYRSEGHPPTHPPAQPIGAMGRAPHQPNGRVGGPTHGRGGAGLQSQAQQSHGPPPTDKLAALRSSAAMSSMFSTPSSMSMNGHDINGRRGSIGSFPPGPSTGLQNGLASPFVSGGNGTLNGPSVPPTVFSSGPSANGQHRLW</sequence>
<accession>A0AAW1QH59</accession>
<keyword evidence="4" id="KW-1185">Reference proteome</keyword>
<name>A0AAW1QH59_9CHLO</name>
<comment type="caution">
    <text evidence="3">The sequence shown here is derived from an EMBL/GenBank/DDBJ whole genome shotgun (WGS) entry which is preliminary data.</text>
</comment>
<dbReference type="SMART" id="SM00061">
    <property type="entry name" value="MATH"/>
    <property type="match status" value="3"/>
</dbReference>
<feature type="compositionally biased region" description="Low complexity" evidence="1">
    <location>
        <begin position="1729"/>
        <end position="1746"/>
    </location>
</feature>
<feature type="compositionally biased region" description="Low complexity" evidence="1">
    <location>
        <begin position="1509"/>
        <end position="1520"/>
    </location>
</feature>
<feature type="domain" description="MATH" evidence="2">
    <location>
        <begin position="182"/>
        <end position="320"/>
    </location>
</feature>
<dbReference type="InterPro" id="IPR002083">
    <property type="entry name" value="MATH/TRAF_dom"/>
</dbReference>
<feature type="region of interest" description="Disordered" evidence="1">
    <location>
        <begin position="1021"/>
        <end position="1046"/>
    </location>
</feature>
<feature type="region of interest" description="Disordered" evidence="1">
    <location>
        <begin position="920"/>
        <end position="997"/>
    </location>
</feature>
<feature type="compositionally biased region" description="Low complexity" evidence="1">
    <location>
        <begin position="1834"/>
        <end position="1853"/>
    </location>
</feature>
<evidence type="ECO:0000256" key="1">
    <source>
        <dbReference type="SAM" id="MobiDB-lite"/>
    </source>
</evidence>
<feature type="compositionally biased region" description="Basic and acidic residues" evidence="1">
    <location>
        <begin position="1461"/>
        <end position="1490"/>
    </location>
</feature>
<feature type="compositionally biased region" description="Low complexity" evidence="1">
    <location>
        <begin position="922"/>
        <end position="931"/>
    </location>
</feature>
<gene>
    <name evidence="3" type="ORF">WJX74_003316</name>
</gene>
<feature type="compositionally biased region" description="Basic and acidic residues" evidence="1">
    <location>
        <begin position="1521"/>
        <end position="1530"/>
    </location>
</feature>
<reference evidence="3 4" key="1">
    <citation type="journal article" date="2024" name="Nat. Commun.">
        <title>Phylogenomics reveals the evolutionary origins of lichenization in chlorophyte algae.</title>
        <authorList>
            <person name="Puginier C."/>
            <person name="Libourel C."/>
            <person name="Otte J."/>
            <person name="Skaloud P."/>
            <person name="Haon M."/>
            <person name="Grisel S."/>
            <person name="Petersen M."/>
            <person name="Berrin J.G."/>
            <person name="Delaux P.M."/>
            <person name="Dal Grande F."/>
            <person name="Keller J."/>
        </authorList>
    </citation>
    <scope>NUCLEOTIDE SEQUENCE [LARGE SCALE GENOMIC DNA]</scope>
    <source>
        <strain evidence="3 4">SAG 2145</strain>
    </source>
</reference>
<feature type="compositionally biased region" description="Polar residues" evidence="1">
    <location>
        <begin position="859"/>
        <end position="876"/>
    </location>
</feature>
<dbReference type="Gene3D" id="2.60.210.10">
    <property type="entry name" value="Apoptosis, Tumor Necrosis Factor Receptor Associated Protein 2, Chain A"/>
    <property type="match status" value="4"/>
</dbReference>
<feature type="region of interest" description="Disordered" evidence="1">
    <location>
        <begin position="833"/>
        <end position="900"/>
    </location>
</feature>
<feature type="compositionally biased region" description="Polar residues" evidence="1">
    <location>
        <begin position="1901"/>
        <end position="1915"/>
    </location>
</feature>
<dbReference type="InterPro" id="IPR008974">
    <property type="entry name" value="TRAF-like"/>
</dbReference>
<dbReference type="EMBL" id="JALJOS010000043">
    <property type="protein sequence ID" value="KAK9820785.1"/>
    <property type="molecule type" value="Genomic_DNA"/>
</dbReference>
<feature type="compositionally biased region" description="Low complexity" evidence="1">
    <location>
        <begin position="942"/>
        <end position="966"/>
    </location>
</feature>
<dbReference type="PANTHER" id="PTHR47242">
    <property type="entry name" value="TRAF-LIKE FAMILY PROTEIN"/>
    <property type="match status" value="1"/>
</dbReference>
<protein>
    <recommendedName>
        <fullName evidence="2">MATH domain-containing protein</fullName>
    </recommendedName>
</protein>
<proteinExistence type="predicted"/>
<feature type="compositionally biased region" description="Pro residues" evidence="1">
    <location>
        <begin position="837"/>
        <end position="851"/>
    </location>
</feature>
<feature type="region of interest" description="Disordered" evidence="1">
    <location>
        <begin position="1390"/>
        <end position="1421"/>
    </location>
</feature>
<feature type="region of interest" description="Disordered" evidence="1">
    <location>
        <begin position="1561"/>
        <end position="1637"/>
    </location>
</feature>
<feature type="domain" description="MATH" evidence="2">
    <location>
        <begin position="356"/>
        <end position="492"/>
    </location>
</feature>
<feature type="compositionally biased region" description="Basic and acidic residues" evidence="1">
    <location>
        <begin position="1574"/>
        <end position="1609"/>
    </location>
</feature>
<feature type="compositionally biased region" description="Low complexity" evidence="1">
    <location>
        <begin position="1403"/>
        <end position="1421"/>
    </location>
</feature>
<evidence type="ECO:0000313" key="3">
    <source>
        <dbReference type="EMBL" id="KAK9820785.1"/>
    </source>
</evidence>
<dbReference type="Pfam" id="PF22486">
    <property type="entry name" value="MATH_2"/>
    <property type="match status" value="3"/>
</dbReference>
<feature type="domain" description="MATH" evidence="2">
    <location>
        <begin position="553"/>
        <end position="676"/>
    </location>
</feature>
<organism evidence="3 4">
    <name type="scientific">Apatococcus lobatus</name>
    <dbReference type="NCBI Taxonomy" id="904363"/>
    <lineage>
        <taxon>Eukaryota</taxon>
        <taxon>Viridiplantae</taxon>
        <taxon>Chlorophyta</taxon>
        <taxon>core chlorophytes</taxon>
        <taxon>Trebouxiophyceae</taxon>
        <taxon>Chlorellales</taxon>
        <taxon>Chlorellaceae</taxon>
        <taxon>Apatococcus</taxon>
    </lineage>
</organism>